<evidence type="ECO:0000256" key="5">
    <source>
        <dbReference type="ARBA" id="ARBA00023004"/>
    </source>
</evidence>
<dbReference type="GO" id="GO:0020037">
    <property type="term" value="F:heme binding"/>
    <property type="evidence" value="ECO:0007669"/>
    <property type="project" value="InterPro"/>
</dbReference>
<gene>
    <name evidence="7" type="ORF">GBM95_01535</name>
</gene>
<proteinExistence type="inferred from homology"/>
<dbReference type="InterPro" id="IPR009050">
    <property type="entry name" value="Globin-like_sf"/>
</dbReference>
<keyword evidence="4" id="KW-0479">Metal-binding</keyword>
<accession>A0A6I1EQ83</accession>
<evidence type="ECO:0000256" key="2">
    <source>
        <dbReference type="ARBA" id="ARBA00022448"/>
    </source>
</evidence>
<keyword evidence="2" id="KW-0813">Transport</keyword>
<organism evidence="7 8">
    <name type="scientific">Sutterella seckii</name>
    <dbReference type="NCBI Taxonomy" id="1944635"/>
    <lineage>
        <taxon>Bacteria</taxon>
        <taxon>Pseudomonadati</taxon>
        <taxon>Pseudomonadota</taxon>
        <taxon>Betaproteobacteria</taxon>
        <taxon>Burkholderiales</taxon>
        <taxon>Sutterellaceae</taxon>
        <taxon>Sutterella</taxon>
    </lineage>
</organism>
<comment type="similarity">
    <text evidence="6">Belongs to the truncated hemoglobin family. Group II subfamily.</text>
</comment>
<protein>
    <recommendedName>
        <fullName evidence="9">Group II truncated hemoglobin</fullName>
    </recommendedName>
</protein>
<comment type="caution">
    <text evidence="7">The sequence shown here is derived from an EMBL/GenBank/DDBJ whole genome shotgun (WGS) entry which is preliminary data.</text>
</comment>
<evidence type="ECO:0000256" key="4">
    <source>
        <dbReference type="ARBA" id="ARBA00022723"/>
    </source>
</evidence>
<dbReference type="GO" id="GO:0005344">
    <property type="term" value="F:oxygen carrier activity"/>
    <property type="evidence" value="ECO:0007669"/>
    <property type="project" value="InterPro"/>
</dbReference>
<sequence length="129" mass="14734">MPEQSSLYAAIGGEDGIARLVASYVRILRDNPSFGQLRALYTPEGIKRYDSRMREFLSGWLGGPALYQERHGLPMLRESHRAIPIDRALMQEWMRVMRMALNEAVADPALRLRLEGAFARMSESLINQR</sequence>
<dbReference type="EMBL" id="WEHX01000004">
    <property type="protein sequence ID" value="KAB7662785.1"/>
    <property type="molecule type" value="Genomic_DNA"/>
</dbReference>
<dbReference type="GO" id="GO:0046872">
    <property type="term" value="F:metal ion binding"/>
    <property type="evidence" value="ECO:0007669"/>
    <property type="project" value="UniProtKB-KW"/>
</dbReference>
<dbReference type="InterPro" id="IPR019795">
    <property type="entry name" value="Globin_bac-like_CS"/>
</dbReference>
<keyword evidence="3" id="KW-0349">Heme</keyword>
<reference evidence="7 8" key="1">
    <citation type="submission" date="2019-10" db="EMBL/GenBank/DDBJ databases">
        <title>Genome diversity of Sutterella seckii.</title>
        <authorList>
            <person name="Chaplin A.V."/>
            <person name="Sokolova S.R."/>
            <person name="Mosin K.A."/>
            <person name="Ivanova E.L."/>
            <person name="Kochetkova T.O."/>
            <person name="Goltsov A.Y."/>
            <person name="Trofimov D.Y."/>
            <person name="Efimov B.A."/>
        </authorList>
    </citation>
    <scope>NUCLEOTIDE SEQUENCE [LARGE SCALE GENOMIC DNA]</scope>
    <source>
        <strain evidence="7 8">ASD393</strain>
    </source>
</reference>
<dbReference type="SUPFAM" id="SSF46458">
    <property type="entry name" value="Globin-like"/>
    <property type="match status" value="1"/>
</dbReference>
<keyword evidence="5" id="KW-0408">Iron</keyword>
<dbReference type="Pfam" id="PF01152">
    <property type="entry name" value="Bac_globin"/>
    <property type="match status" value="1"/>
</dbReference>
<evidence type="ECO:0008006" key="9">
    <source>
        <dbReference type="Google" id="ProtNLM"/>
    </source>
</evidence>
<dbReference type="Gene3D" id="1.10.490.10">
    <property type="entry name" value="Globins"/>
    <property type="match status" value="1"/>
</dbReference>
<comment type="cofactor">
    <cofactor evidence="1">
        <name>heme</name>
        <dbReference type="ChEBI" id="CHEBI:30413"/>
    </cofactor>
</comment>
<dbReference type="OrthoDB" id="9790913at2"/>
<evidence type="ECO:0000256" key="3">
    <source>
        <dbReference type="ARBA" id="ARBA00022617"/>
    </source>
</evidence>
<dbReference type="InterPro" id="IPR001486">
    <property type="entry name" value="Hemoglobin_trunc"/>
</dbReference>
<dbReference type="Proteomes" id="UP000430564">
    <property type="component" value="Unassembled WGS sequence"/>
</dbReference>
<dbReference type="AlphaFoldDB" id="A0A6I1EQ83"/>
<name>A0A6I1EQ83_9BURK</name>
<dbReference type="PANTHER" id="PTHR47366:SF1">
    <property type="entry name" value="TWO-ON-TWO HEMOGLOBIN-3"/>
    <property type="match status" value="1"/>
</dbReference>
<evidence type="ECO:0000313" key="8">
    <source>
        <dbReference type="Proteomes" id="UP000430564"/>
    </source>
</evidence>
<dbReference type="GO" id="GO:0019825">
    <property type="term" value="F:oxygen binding"/>
    <property type="evidence" value="ECO:0007669"/>
    <property type="project" value="InterPro"/>
</dbReference>
<evidence type="ECO:0000313" key="7">
    <source>
        <dbReference type="EMBL" id="KAB7662785.1"/>
    </source>
</evidence>
<evidence type="ECO:0000256" key="1">
    <source>
        <dbReference type="ARBA" id="ARBA00001971"/>
    </source>
</evidence>
<dbReference type="PANTHER" id="PTHR47366">
    <property type="entry name" value="TWO-ON-TWO HEMOGLOBIN-3"/>
    <property type="match status" value="1"/>
</dbReference>
<dbReference type="PROSITE" id="PS01213">
    <property type="entry name" value="GLOBIN_FAM_2"/>
    <property type="match status" value="1"/>
</dbReference>
<dbReference type="InterPro" id="IPR012292">
    <property type="entry name" value="Globin/Proto"/>
</dbReference>
<dbReference type="RefSeq" id="WP_152157484.1">
    <property type="nucleotide sequence ID" value="NZ_WEHX01000004.1"/>
</dbReference>
<dbReference type="InterPro" id="IPR044203">
    <property type="entry name" value="GlbO/GLB3-like"/>
</dbReference>
<evidence type="ECO:0000256" key="6">
    <source>
        <dbReference type="ARBA" id="ARBA00034496"/>
    </source>
</evidence>